<dbReference type="Gene3D" id="1.10.10.10">
    <property type="entry name" value="Winged helix-like DNA-binding domain superfamily/Winged helix DNA-binding domain"/>
    <property type="match status" value="1"/>
</dbReference>
<dbReference type="InterPro" id="IPR036390">
    <property type="entry name" value="WH_DNA-bd_sf"/>
</dbReference>
<comment type="caution">
    <text evidence="1">The sequence shown here is derived from an EMBL/GenBank/DDBJ whole genome shotgun (WGS) entry which is preliminary data.</text>
</comment>
<gene>
    <name evidence="1" type="ORF">MUB52_15415</name>
</gene>
<protein>
    <submittedName>
        <fullName evidence="1">GntR family transcriptional regulator</fullName>
    </submittedName>
</protein>
<dbReference type="EMBL" id="JALIEB010000010">
    <property type="protein sequence ID" value="MCV3272822.1"/>
    <property type="molecule type" value="Genomic_DNA"/>
</dbReference>
<evidence type="ECO:0000313" key="2">
    <source>
        <dbReference type="Proteomes" id="UP001208690"/>
    </source>
</evidence>
<reference evidence="1 2" key="1">
    <citation type="submission" date="2022-04" db="EMBL/GenBank/DDBJ databases">
        <title>Roseobacter sp. WL0113 is a bacterium isolated from neritic sediment.</title>
        <authorList>
            <person name="Wang L."/>
            <person name="He W."/>
            <person name="Zhang D.-F."/>
        </authorList>
    </citation>
    <scope>NUCLEOTIDE SEQUENCE [LARGE SCALE GENOMIC DNA]</scope>
    <source>
        <strain evidence="1 2">WL0113</strain>
    </source>
</reference>
<proteinExistence type="predicted"/>
<sequence>MSTSYARIANRIAAQIATGELPVGTRLPPQRVFAHEMGIAASTASRLYERCAGAVWCRARLGAAPM</sequence>
<dbReference type="Proteomes" id="UP001208690">
    <property type="component" value="Unassembled WGS sequence"/>
</dbReference>
<evidence type="ECO:0000313" key="1">
    <source>
        <dbReference type="EMBL" id="MCV3272822.1"/>
    </source>
</evidence>
<name>A0ABT3BH06_9RHOB</name>
<organism evidence="1 2">
    <name type="scientific">Roseobacter sinensis</name>
    <dbReference type="NCBI Taxonomy" id="2931391"/>
    <lineage>
        <taxon>Bacteria</taxon>
        <taxon>Pseudomonadati</taxon>
        <taxon>Pseudomonadota</taxon>
        <taxon>Alphaproteobacteria</taxon>
        <taxon>Rhodobacterales</taxon>
        <taxon>Roseobacteraceae</taxon>
        <taxon>Roseobacter</taxon>
    </lineage>
</organism>
<accession>A0ABT3BH06</accession>
<dbReference type="InterPro" id="IPR036388">
    <property type="entry name" value="WH-like_DNA-bd_sf"/>
</dbReference>
<keyword evidence="2" id="KW-1185">Reference proteome</keyword>
<dbReference type="SUPFAM" id="SSF46785">
    <property type="entry name" value="Winged helix' DNA-binding domain"/>
    <property type="match status" value="1"/>
</dbReference>